<dbReference type="GO" id="GO:0003677">
    <property type="term" value="F:DNA binding"/>
    <property type="evidence" value="ECO:0007669"/>
    <property type="project" value="UniProtKB-KW"/>
</dbReference>
<evidence type="ECO:0000256" key="1">
    <source>
        <dbReference type="ARBA" id="ARBA00023015"/>
    </source>
</evidence>
<evidence type="ECO:0000313" key="8">
    <source>
        <dbReference type="Proteomes" id="UP001146120"/>
    </source>
</evidence>
<keyword evidence="2" id="KW-0238">DNA-binding</keyword>
<comment type="caution">
    <text evidence="7">The sequence shown here is derived from an EMBL/GenBank/DDBJ whole genome shotgun (WGS) entry which is preliminary data.</text>
</comment>
<dbReference type="Pfam" id="PF02042">
    <property type="entry name" value="RWP-RK"/>
    <property type="match status" value="1"/>
</dbReference>
<gene>
    <name evidence="7" type="ORF">N0F65_003125</name>
</gene>
<evidence type="ECO:0000256" key="4">
    <source>
        <dbReference type="ARBA" id="ARBA00023242"/>
    </source>
</evidence>
<name>A0AAV2YXI2_9STRA</name>
<dbReference type="InterPro" id="IPR003035">
    <property type="entry name" value="RWP-RK_dom"/>
</dbReference>
<evidence type="ECO:0000256" key="2">
    <source>
        <dbReference type="ARBA" id="ARBA00023125"/>
    </source>
</evidence>
<keyword evidence="8" id="KW-1185">Reference proteome</keyword>
<evidence type="ECO:0000256" key="5">
    <source>
        <dbReference type="SAM" id="MobiDB-lite"/>
    </source>
</evidence>
<evidence type="ECO:0000256" key="3">
    <source>
        <dbReference type="ARBA" id="ARBA00023163"/>
    </source>
</evidence>
<reference evidence="7" key="2">
    <citation type="journal article" date="2023" name="Microbiol Resour">
        <title>Decontamination and Annotation of the Draft Genome Sequence of the Oomycete Lagenidium giganteum ARSEF 373.</title>
        <authorList>
            <person name="Morgan W.R."/>
            <person name="Tartar A."/>
        </authorList>
    </citation>
    <scope>NUCLEOTIDE SEQUENCE</scope>
    <source>
        <strain evidence="7">ARSEF 373</strain>
    </source>
</reference>
<organism evidence="7 8">
    <name type="scientific">Lagenidium giganteum</name>
    <dbReference type="NCBI Taxonomy" id="4803"/>
    <lineage>
        <taxon>Eukaryota</taxon>
        <taxon>Sar</taxon>
        <taxon>Stramenopiles</taxon>
        <taxon>Oomycota</taxon>
        <taxon>Peronosporomycetes</taxon>
        <taxon>Pythiales</taxon>
        <taxon>Pythiaceae</taxon>
    </lineage>
</organism>
<evidence type="ECO:0000313" key="7">
    <source>
        <dbReference type="EMBL" id="DAZ98139.1"/>
    </source>
</evidence>
<dbReference type="PROSITE" id="PS51519">
    <property type="entry name" value="RWP_RK"/>
    <property type="match status" value="1"/>
</dbReference>
<dbReference type="EMBL" id="DAKRPA010000115">
    <property type="protein sequence ID" value="DAZ98139.1"/>
    <property type="molecule type" value="Genomic_DNA"/>
</dbReference>
<keyword evidence="4" id="KW-0539">Nucleus</keyword>
<sequence length="156" mass="18017">MKLSPHNKTPAKAIDEVDMRRCIWPSRPQPQQRLKARRPSRRLYDFSYEQLSKYFDMPQVLAAKCLGVAPITIKRVCKRLGFRWPYAEQKRRLLHEERRSALKEAEAAVWSGSEGDEDQQSDECPSTLPKPWQMTPAGLAFHRLPVDCLGNDVHSS</sequence>
<protein>
    <recommendedName>
        <fullName evidence="6">RWP-RK domain-containing protein</fullName>
    </recommendedName>
</protein>
<dbReference type="Proteomes" id="UP001146120">
    <property type="component" value="Unassembled WGS sequence"/>
</dbReference>
<feature type="region of interest" description="Disordered" evidence="5">
    <location>
        <begin position="105"/>
        <end position="129"/>
    </location>
</feature>
<accession>A0AAV2YXI2</accession>
<dbReference type="AlphaFoldDB" id="A0AAV2YXI2"/>
<reference evidence="7" key="1">
    <citation type="submission" date="2022-11" db="EMBL/GenBank/DDBJ databases">
        <authorList>
            <person name="Morgan W.R."/>
            <person name="Tartar A."/>
        </authorList>
    </citation>
    <scope>NUCLEOTIDE SEQUENCE</scope>
    <source>
        <strain evidence="7">ARSEF 373</strain>
    </source>
</reference>
<keyword evidence="3" id="KW-0804">Transcription</keyword>
<proteinExistence type="predicted"/>
<evidence type="ECO:0000259" key="6">
    <source>
        <dbReference type="PROSITE" id="PS51519"/>
    </source>
</evidence>
<feature type="domain" description="RWP-RK" evidence="6">
    <location>
        <begin position="26"/>
        <end position="119"/>
    </location>
</feature>
<keyword evidence="1" id="KW-0805">Transcription regulation</keyword>